<dbReference type="EMBL" id="MN740721">
    <property type="protein sequence ID" value="QHS80818.1"/>
    <property type="molecule type" value="Genomic_DNA"/>
</dbReference>
<name>A0A6C0AM07_9ZZZZ</name>
<organism evidence="1">
    <name type="scientific">viral metagenome</name>
    <dbReference type="NCBI Taxonomy" id="1070528"/>
    <lineage>
        <taxon>unclassified sequences</taxon>
        <taxon>metagenomes</taxon>
        <taxon>organismal metagenomes</taxon>
    </lineage>
</organism>
<proteinExistence type="predicted"/>
<reference evidence="1" key="1">
    <citation type="journal article" date="2020" name="Nature">
        <title>Giant virus diversity and host interactions through global metagenomics.</title>
        <authorList>
            <person name="Schulz F."/>
            <person name="Roux S."/>
            <person name="Paez-Espino D."/>
            <person name="Jungbluth S."/>
            <person name="Walsh D.A."/>
            <person name="Denef V.J."/>
            <person name="McMahon K.D."/>
            <person name="Konstantinidis K.T."/>
            <person name="Eloe-Fadrosh E.A."/>
            <person name="Kyrpides N.C."/>
            <person name="Woyke T."/>
        </authorList>
    </citation>
    <scope>NUCLEOTIDE SEQUENCE</scope>
    <source>
        <strain evidence="1">GVMAG-S-1091796-13</strain>
    </source>
</reference>
<sequence>MSQSALLKKIISKKIQNKYIFILYKQQYKNTSSEATPLQVCYNNYETSRLILQYYINELYKTRTIISPCLLKLLNSKKSIQTKINAIILEYNNLFGPYDSSEEYYSINEFKFKLINPNSMIYHKIIRKQLKHNRYNIKFTLRDYNSFYKYIQYKNNYRLTQN</sequence>
<evidence type="ECO:0000313" key="1">
    <source>
        <dbReference type="EMBL" id="QHS80818.1"/>
    </source>
</evidence>
<accession>A0A6C0AM07</accession>
<dbReference type="AlphaFoldDB" id="A0A6C0AM07"/>
<protein>
    <submittedName>
        <fullName evidence="1">Uncharacterized protein</fullName>
    </submittedName>
</protein>